<accession>A0ABP4E296</accession>
<proteinExistence type="predicted"/>
<dbReference type="EMBL" id="BAAALD010000018">
    <property type="protein sequence ID" value="GAA1080831.1"/>
    <property type="molecule type" value="Genomic_DNA"/>
</dbReference>
<gene>
    <name evidence="2" type="ORF">GCM10009663_24440</name>
</gene>
<evidence type="ECO:0000313" key="2">
    <source>
        <dbReference type="EMBL" id="GAA1080831.1"/>
    </source>
</evidence>
<dbReference type="Proteomes" id="UP001499987">
    <property type="component" value="Unassembled WGS sequence"/>
</dbReference>
<keyword evidence="3" id="KW-1185">Reference proteome</keyword>
<sequence>MLREVLHEPPGRRTVFETGRDTFDEIEPVCHTRDPTGRVRPSGRRPEIRATGRQPHWQAGSMDTTSTTDPGEWVTLFTVENLSGLPRPGFALAV</sequence>
<evidence type="ECO:0000313" key="3">
    <source>
        <dbReference type="Proteomes" id="UP001499987"/>
    </source>
</evidence>
<protein>
    <submittedName>
        <fullName evidence="2">Uncharacterized protein</fullName>
    </submittedName>
</protein>
<feature type="region of interest" description="Disordered" evidence="1">
    <location>
        <begin position="28"/>
        <end position="70"/>
    </location>
</feature>
<name>A0ABP4E296_9ACTN</name>
<organism evidence="2 3">
    <name type="scientific">Kitasatospora arboriphila</name>
    <dbReference type="NCBI Taxonomy" id="258052"/>
    <lineage>
        <taxon>Bacteria</taxon>
        <taxon>Bacillati</taxon>
        <taxon>Actinomycetota</taxon>
        <taxon>Actinomycetes</taxon>
        <taxon>Kitasatosporales</taxon>
        <taxon>Streptomycetaceae</taxon>
        <taxon>Kitasatospora</taxon>
    </lineage>
</organism>
<evidence type="ECO:0000256" key="1">
    <source>
        <dbReference type="SAM" id="MobiDB-lite"/>
    </source>
</evidence>
<comment type="caution">
    <text evidence="2">The sequence shown here is derived from an EMBL/GenBank/DDBJ whole genome shotgun (WGS) entry which is preliminary data.</text>
</comment>
<reference evidence="3" key="1">
    <citation type="journal article" date="2019" name="Int. J. Syst. Evol. Microbiol.">
        <title>The Global Catalogue of Microorganisms (GCM) 10K type strain sequencing project: providing services to taxonomists for standard genome sequencing and annotation.</title>
        <authorList>
            <consortium name="The Broad Institute Genomics Platform"/>
            <consortium name="The Broad Institute Genome Sequencing Center for Infectious Disease"/>
            <person name="Wu L."/>
            <person name="Ma J."/>
        </authorList>
    </citation>
    <scope>NUCLEOTIDE SEQUENCE [LARGE SCALE GENOMIC DNA]</scope>
    <source>
        <strain evidence="3">JCM 13002</strain>
    </source>
</reference>
<feature type="compositionally biased region" description="Basic and acidic residues" evidence="1">
    <location>
        <begin position="28"/>
        <end position="37"/>
    </location>
</feature>